<evidence type="ECO:0000313" key="2">
    <source>
        <dbReference type="EMBL" id="KAJ5091274.1"/>
    </source>
</evidence>
<reference evidence="2" key="2">
    <citation type="journal article" date="2023" name="IMA Fungus">
        <title>Comparative genomic study of the Penicillium genus elucidates a diverse pangenome and 15 lateral gene transfer events.</title>
        <authorList>
            <person name="Petersen C."/>
            <person name="Sorensen T."/>
            <person name="Nielsen M.R."/>
            <person name="Sondergaard T.E."/>
            <person name="Sorensen J.L."/>
            <person name="Fitzpatrick D.A."/>
            <person name="Frisvad J.C."/>
            <person name="Nielsen K.L."/>
        </authorList>
    </citation>
    <scope>NUCLEOTIDE SEQUENCE</scope>
    <source>
        <strain evidence="2">IBT 34128</strain>
    </source>
</reference>
<feature type="chain" id="PRO_5040807549" evidence="1">
    <location>
        <begin position="18"/>
        <end position="154"/>
    </location>
</feature>
<dbReference type="OrthoDB" id="2408539at2759"/>
<gene>
    <name evidence="2" type="ORF">NUU61_006144</name>
</gene>
<dbReference type="AlphaFoldDB" id="A0A9W9K315"/>
<dbReference type="Proteomes" id="UP001141434">
    <property type="component" value="Unassembled WGS sequence"/>
</dbReference>
<keyword evidence="3" id="KW-1185">Reference proteome</keyword>
<reference evidence="2" key="1">
    <citation type="submission" date="2022-11" db="EMBL/GenBank/DDBJ databases">
        <authorList>
            <person name="Petersen C."/>
        </authorList>
    </citation>
    <scope>NUCLEOTIDE SEQUENCE</scope>
    <source>
        <strain evidence="2">IBT 34128</strain>
    </source>
</reference>
<comment type="caution">
    <text evidence="2">The sequence shown here is derived from an EMBL/GenBank/DDBJ whole genome shotgun (WGS) entry which is preliminary data.</text>
</comment>
<evidence type="ECO:0000256" key="1">
    <source>
        <dbReference type="SAM" id="SignalP"/>
    </source>
</evidence>
<evidence type="ECO:0000313" key="3">
    <source>
        <dbReference type="Proteomes" id="UP001141434"/>
    </source>
</evidence>
<sequence length="154" mass="16970">MKVSASLLAVLATSAAAFDKYQPWGKRDYACVNIYQGIPNNSTVTAGQTIHLRFNRQPTTHCESPLTQYPGDAYSVWLYNNPVRDRDTISFDRSVKIVGDIAESTGAVDVKIPRDLPQVRDGSVWYLRLSTSLSTAPQMPTLYDAAGPFRITAA</sequence>
<dbReference type="GeneID" id="81395841"/>
<proteinExistence type="predicted"/>
<protein>
    <submittedName>
        <fullName evidence="2">Uncharacterized protein</fullName>
    </submittedName>
</protein>
<dbReference type="EMBL" id="JAPMSZ010000009">
    <property type="protein sequence ID" value="KAJ5091274.1"/>
    <property type="molecule type" value="Genomic_DNA"/>
</dbReference>
<dbReference type="RefSeq" id="XP_056509472.1">
    <property type="nucleotide sequence ID" value="XM_056656672.1"/>
</dbReference>
<keyword evidence="1" id="KW-0732">Signal</keyword>
<feature type="signal peptide" evidence="1">
    <location>
        <begin position="1"/>
        <end position="17"/>
    </location>
</feature>
<accession>A0A9W9K315</accession>
<organism evidence="2 3">
    <name type="scientific">Penicillium alfredii</name>
    <dbReference type="NCBI Taxonomy" id="1506179"/>
    <lineage>
        <taxon>Eukaryota</taxon>
        <taxon>Fungi</taxon>
        <taxon>Dikarya</taxon>
        <taxon>Ascomycota</taxon>
        <taxon>Pezizomycotina</taxon>
        <taxon>Eurotiomycetes</taxon>
        <taxon>Eurotiomycetidae</taxon>
        <taxon>Eurotiales</taxon>
        <taxon>Aspergillaceae</taxon>
        <taxon>Penicillium</taxon>
    </lineage>
</organism>
<name>A0A9W9K315_9EURO</name>